<evidence type="ECO:0000256" key="5">
    <source>
        <dbReference type="SAM" id="MobiDB-lite"/>
    </source>
</evidence>
<name>A0AAU9W110_9CNID</name>
<dbReference type="InterPro" id="IPR036770">
    <property type="entry name" value="Ankyrin_rpt-contain_sf"/>
</dbReference>
<keyword evidence="2" id="KW-0677">Repeat</keyword>
<comment type="similarity">
    <text evidence="3">Belongs to the NRARP family.</text>
</comment>
<evidence type="ECO:0000256" key="1">
    <source>
        <dbReference type="ARBA" id="ARBA00022473"/>
    </source>
</evidence>
<organism evidence="6 7">
    <name type="scientific">Pocillopora meandrina</name>
    <dbReference type="NCBI Taxonomy" id="46732"/>
    <lineage>
        <taxon>Eukaryota</taxon>
        <taxon>Metazoa</taxon>
        <taxon>Cnidaria</taxon>
        <taxon>Anthozoa</taxon>
        <taxon>Hexacorallia</taxon>
        <taxon>Scleractinia</taxon>
        <taxon>Astrocoeniina</taxon>
        <taxon>Pocilloporidae</taxon>
        <taxon>Pocillopora</taxon>
    </lineage>
</organism>
<proteinExistence type="inferred from homology"/>
<dbReference type="Gene3D" id="1.25.40.20">
    <property type="entry name" value="Ankyrin repeat-containing domain"/>
    <property type="match status" value="1"/>
</dbReference>
<feature type="compositionally biased region" description="Low complexity" evidence="5">
    <location>
        <begin position="176"/>
        <end position="187"/>
    </location>
</feature>
<dbReference type="PROSITE" id="PS50088">
    <property type="entry name" value="ANK_REPEAT"/>
    <property type="match status" value="2"/>
</dbReference>
<feature type="repeat" description="ANK" evidence="4">
    <location>
        <begin position="93"/>
        <end position="125"/>
    </location>
</feature>
<evidence type="ECO:0000256" key="2">
    <source>
        <dbReference type="ARBA" id="ARBA00022737"/>
    </source>
</evidence>
<dbReference type="Proteomes" id="UP001159428">
    <property type="component" value="Unassembled WGS sequence"/>
</dbReference>
<dbReference type="PROSITE" id="PS50297">
    <property type="entry name" value="ANK_REP_REGION"/>
    <property type="match status" value="2"/>
</dbReference>
<evidence type="ECO:0000313" key="7">
    <source>
        <dbReference type="Proteomes" id="UP001159428"/>
    </source>
</evidence>
<dbReference type="GO" id="GO:0005737">
    <property type="term" value="C:cytoplasm"/>
    <property type="evidence" value="ECO:0007669"/>
    <property type="project" value="TreeGrafter"/>
</dbReference>
<keyword evidence="1" id="KW-0217">Developmental protein</keyword>
<comment type="caution">
    <text evidence="6">The sequence shown here is derived from an EMBL/GenBank/DDBJ whole genome shotgun (WGS) entry which is preliminary data.</text>
</comment>
<protein>
    <submittedName>
        <fullName evidence="6">Uncharacterized protein</fullName>
    </submittedName>
</protein>
<sequence>MNQFILSVMESQSARKELSRWPSASNVIFNQAIIEGDVAKVRFLLKYGGKQIALNERNKLGLTPLQQSCVDGNLSLVMLLLDHGADIEGKDTNGWTPLHFAIIAGHCNITSLLIDSCANLASVDGKGRLPIDRAQTEEMLVLITRAMENAGYVETARLYLEKWGLRSLSSEDEMSSSSCQESTEFSEANSVTDIRQPSNDKTICSKNQNIQDFVMQTKCELVWSKSS</sequence>
<feature type="repeat" description="ANK" evidence="4">
    <location>
        <begin position="60"/>
        <end position="92"/>
    </location>
</feature>
<dbReference type="InterPro" id="IPR051226">
    <property type="entry name" value="PP1_Regulatory_Subunit"/>
</dbReference>
<gene>
    <name evidence="6" type="ORF">PMEA_00028560</name>
</gene>
<dbReference type="EMBL" id="CALNXJ010000006">
    <property type="protein sequence ID" value="CAH3042085.1"/>
    <property type="molecule type" value="Genomic_DNA"/>
</dbReference>
<dbReference type="PANTHER" id="PTHR24179">
    <property type="entry name" value="PROTEIN PHOSPHATASE 1 REGULATORY SUBUNIT 12"/>
    <property type="match status" value="1"/>
</dbReference>
<dbReference type="SUPFAM" id="SSF48403">
    <property type="entry name" value="Ankyrin repeat"/>
    <property type="match status" value="1"/>
</dbReference>
<feature type="compositionally biased region" description="Polar residues" evidence="5">
    <location>
        <begin position="188"/>
        <end position="200"/>
    </location>
</feature>
<keyword evidence="7" id="KW-1185">Reference proteome</keyword>
<feature type="region of interest" description="Disordered" evidence="5">
    <location>
        <begin position="176"/>
        <end position="200"/>
    </location>
</feature>
<evidence type="ECO:0000313" key="6">
    <source>
        <dbReference type="EMBL" id="CAH3042085.1"/>
    </source>
</evidence>
<evidence type="ECO:0000256" key="3">
    <source>
        <dbReference type="ARBA" id="ARBA00038386"/>
    </source>
</evidence>
<reference evidence="6 7" key="1">
    <citation type="submission" date="2022-05" db="EMBL/GenBank/DDBJ databases">
        <authorList>
            <consortium name="Genoscope - CEA"/>
            <person name="William W."/>
        </authorList>
    </citation>
    <scope>NUCLEOTIDE SEQUENCE [LARGE SCALE GENOMIC DNA]</scope>
</reference>
<dbReference type="AlphaFoldDB" id="A0AAU9W110"/>
<dbReference type="PANTHER" id="PTHR24179:SF21">
    <property type="entry name" value="MYOSIN BINDING SUBUNIT, ISOFORM O"/>
    <property type="match status" value="1"/>
</dbReference>
<accession>A0AAU9W110</accession>
<evidence type="ECO:0000256" key="4">
    <source>
        <dbReference type="PROSITE-ProRule" id="PRU00023"/>
    </source>
</evidence>
<dbReference type="SMART" id="SM00248">
    <property type="entry name" value="ANK"/>
    <property type="match status" value="3"/>
</dbReference>
<dbReference type="InterPro" id="IPR002110">
    <property type="entry name" value="Ankyrin_rpt"/>
</dbReference>
<dbReference type="GO" id="GO:0019208">
    <property type="term" value="F:phosphatase regulator activity"/>
    <property type="evidence" value="ECO:0007669"/>
    <property type="project" value="TreeGrafter"/>
</dbReference>
<dbReference type="Pfam" id="PF12796">
    <property type="entry name" value="Ank_2"/>
    <property type="match status" value="1"/>
</dbReference>
<dbReference type="GO" id="GO:0004857">
    <property type="term" value="F:enzyme inhibitor activity"/>
    <property type="evidence" value="ECO:0007669"/>
    <property type="project" value="TreeGrafter"/>
</dbReference>
<keyword evidence="4" id="KW-0040">ANK repeat</keyword>